<name>A0ABU6IEP4_9ACTN</name>
<evidence type="ECO:0000313" key="2">
    <source>
        <dbReference type="Proteomes" id="UP001349994"/>
    </source>
</evidence>
<dbReference type="Proteomes" id="UP001349994">
    <property type="component" value="Unassembled WGS sequence"/>
</dbReference>
<evidence type="ECO:0000313" key="1">
    <source>
        <dbReference type="EMBL" id="MEC4174838.1"/>
    </source>
</evidence>
<sequence>MAEDDARFLEIVFSPEFEALWQAIVDEPITYGEFCAMDMPAGISPSKLWDAFSLLKRCMGESNEIRPWFVNVGKDLCWSYTPKSIEKDLFDLSSLLAPRSYLNLHVSAKGFFNPVIAENVIEEMGSVARRDGIPLTDEVIRELWLGHRKPRSKYELIVQNARSLLAKVPTLAKKNYSMLLADDINAALVHGAEDVRPIRSLHFDTQYYDIDRVNDANFVENSYRSCLAMANRATEPRDVIFASIVMADALWDLSPWPSCNALTEYLMRIVLGERSGIPALACIPLSSKDSAGTDGFSELHVKEANNTHDQGLDSTWLYAGQVKILLAGARDLLGRLEGAENEEARVRVKIEETPWLNFRQKGLLIALRKSPQSYALIKDYAEANKVAYATARQDLLELEEHGLLIKEKMERTFVYRLSPRTHW</sequence>
<proteinExistence type="predicted"/>
<evidence type="ECO:0008006" key="3">
    <source>
        <dbReference type="Google" id="ProtNLM"/>
    </source>
</evidence>
<reference evidence="1 2" key="1">
    <citation type="submission" date="2024-01" db="EMBL/GenBank/DDBJ databases">
        <title>novel species in genus Adlercreutzia.</title>
        <authorList>
            <person name="Liu X."/>
        </authorList>
    </citation>
    <scope>NUCLEOTIDE SEQUENCE [LARGE SCALE GENOMIC DNA]</scope>
    <source>
        <strain evidence="1 2">R7</strain>
    </source>
</reference>
<accession>A0ABU6IEP4</accession>
<protein>
    <recommendedName>
        <fullName evidence="3">HTH deoR-type domain-containing protein</fullName>
    </recommendedName>
</protein>
<dbReference type="EMBL" id="JAYMFF010000001">
    <property type="protein sequence ID" value="MEC4174838.1"/>
    <property type="molecule type" value="Genomic_DNA"/>
</dbReference>
<dbReference type="RefSeq" id="WP_338208243.1">
    <property type="nucleotide sequence ID" value="NZ_JAYMFF010000001.1"/>
</dbReference>
<organism evidence="1 2">
    <name type="scientific">Adlercreutzia wanghongyangiae</name>
    <dbReference type="NCBI Taxonomy" id="3111451"/>
    <lineage>
        <taxon>Bacteria</taxon>
        <taxon>Bacillati</taxon>
        <taxon>Actinomycetota</taxon>
        <taxon>Coriobacteriia</taxon>
        <taxon>Eggerthellales</taxon>
        <taxon>Eggerthellaceae</taxon>
        <taxon>Adlercreutzia</taxon>
    </lineage>
</organism>
<keyword evidence="2" id="KW-1185">Reference proteome</keyword>
<gene>
    <name evidence="1" type="ORF">VIN30_00030</name>
</gene>
<comment type="caution">
    <text evidence="1">The sequence shown here is derived from an EMBL/GenBank/DDBJ whole genome shotgun (WGS) entry which is preliminary data.</text>
</comment>